<proteinExistence type="inferred from homology"/>
<dbReference type="InterPro" id="IPR011989">
    <property type="entry name" value="ARM-like"/>
</dbReference>
<feature type="compositionally biased region" description="Basic residues" evidence="7">
    <location>
        <begin position="2044"/>
        <end position="2053"/>
    </location>
</feature>
<feature type="compositionally biased region" description="Polar residues" evidence="7">
    <location>
        <begin position="1776"/>
        <end position="1789"/>
    </location>
</feature>
<dbReference type="PANTHER" id="PTHR45670:SF13">
    <property type="entry name" value="E3 UBIQUITIN-PROTEIN LIGASE TRIP12"/>
    <property type="match status" value="1"/>
</dbReference>
<evidence type="ECO:0000256" key="2">
    <source>
        <dbReference type="ARBA" id="ARBA00006331"/>
    </source>
</evidence>
<feature type="compositionally biased region" description="Polar residues" evidence="7">
    <location>
        <begin position="1180"/>
        <end position="1193"/>
    </location>
</feature>
<evidence type="ECO:0000256" key="4">
    <source>
        <dbReference type="ARBA" id="ARBA00022786"/>
    </source>
</evidence>
<dbReference type="InterPro" id="IPR035983">
    <property type="entry name" value="Hect_E3_ubiquitin_ligase"/>
</dbReference>
<feature type="region of interest" description="Disordered" evidence="7">
    <location>
        <begin position="106"/>
        <end position="222"/>
    </location>
</feature>
<feature type="active site" description="Glycyl thioester intermediate" evidence="5">
    <location>
        <position position="2930"/>
    </location>
</feature>
<dbReference type="SMART" id="SM00119">
    <property type="entry name" value="HECTc"/>
    <property type="match status" value="1"/>
</dbReference>
<dbReference type="EC" id="2.3.2.26" evidence="6"/>
<feature type="region of interest" description="Disordered" evidence="7">
    <location>
        <begin position="2202"/>
        <end position="2227"/>
    </location>
</feature>
<dbReference type="GO" id="GO:0016607">
    <property type="term" value="C:nuclear speck"/>
    <property type="evidence" value="ECO:0007669"/>
    <property type="project" value="TreeGrafter"/>
</dbReference>
<feature type="compositionally biased region" description="Polar residues" evidence="7">
    <location>
        <begin position="1851"/>
        <end position="1864"/>
    </location>
</feature>
<feature type="region of interest" description="Disordered" evidence="7">
    <location>
        <begin position="291"/>
        <end position="317"/>
    </location>
</feature>
<feature type="compositionally biased region" description="Polar residues" evidence="7">
    <location>
        <begin position="140"/>
        <end position="161"/>
    </location>
</feature>
<dbReference type="GO" id="GO:0000209">
    <property type="term" value="P:protein polyubiquitination"/>
    <property type="evidence" value="ECO:0007669"/>
    <property type="project" value="TreeGrafter"/>
</dbReference>
<feature type="compositionally biased region" description="Basic residues" evidence="7">
    <location>
        <begin position="17"/>
        <end position="30"/>
    </location>
</feature>
<comment type="function">
    <text evidence="6">E3 ubiquitin-protein ligase which accepts ubiquitin from an E2 ubiquitin-conjugating enzyme in the form of a thioester and then directly transfers the ubiquitin to targeted substrates.</text>
</comment>
<keyword evidence="3 6" id="KW-0808">Transferase</keyword>
<organism evidence="9">
    <name type="scientific">Schistocephalus solidus</name>
    <name type="common">Tapeworm</name>
    <dbReference type="NCBI Taxonomy" id="70667"/>
    <lineage>
        <taxon>Eukaryota</taxon>
        <taxon>Metazoa</taxon>
        <taxon>Spiralia</taxon>
        <taxon>Lophotrochozoa</taxon>
        <taxon>Platyhelminthes</taxon>
        <taxon>Cestoda</taxon>
        <taxon>Eucestoda</taxon>
        <taxon>Diphyllobothriidea</taxon>
        <taxon>Diphyllobothriidae</taxon>
        <taxon>Schistocephalus</taxon>
    </lineage>
</organism>
<dbReference type="PANTHER" id="PTHR45670">
    <property type="entry name" value="E3 UBIQUITIN-PROTEIN LIGASE TRIP12"/>
    <property type="match status" value="1"/>
</dbReference>
<feature type="region of interest" description="Disordered" evidence="7">
    <location>
        <begin position="1555"/>
        <end position="1591"/>
    </location>
</feature>
<dbReference type="UniPathway" id="UPA00143"/>
<feature type="region of interest" description="Disordered" evidence="7">
    <location>
        <begin position="1180"/>
        <end position="1199"/>
    </location>
</feature>
<feature type="region of interest" description="Disordered" evidence="7">
    <location>
        <begin position="1996"/>
        <end position="2066"/>
    </location>
</feature>
<dbReference type="SUPFAM" id="SSF56204">
    <property type="entry name" value="Hect, E3 ligase catalytic domain"/>
    <property type="match status" value="1"/>
</dbReference>
<dbReference type="Gene3D" id="3.30.2160.10">
    <property type="entry name" value="Hect, E3 ligase catalytic domain"/>
    <property type="match status" value="1"/>
</dbReference>
<accession>A0A0X3P910</accession>
<dbReference type="SUPFAM" id="SSF48371">
    <property type="entry name" value="ARM repeat"/>
    <property type="match status" value="1"/>
</dbReference>
<feature type="region of interest" description="Disordered" evidence="7">
    <location>
        <begin position="1722"/>
        <end position="1870"/>
    </location>
</feature>
<dbReference type="Pfam" id="PF00632">
    <property type="entry name" value="HECT"/>
    <property type="match status" value="1"/>
</dbReference>
<evidence type="ECO:0000256" key="1">
    <source>
        <dbReference type="ARBA" id="ARBA00000885"/>
    </source>
</evidence>
<dbReference type="Gene3D" id="3.90.1750.10">
    <property type="entry name" value="Hect, E3 ligase catalytic domains"/>
    <property type="match status" value="2"/>
</dbReference>
<feature type="compositionally biased region" description="Low complexity" evidence="7">
    <location>
        <begin position="2032"/>
        <end position="2043"/>
    </location>
</feature>
<dbReference type="Gene3D" id="3.30.2410.10">
    <property type="entry name" value="Hect, E3 ligase catalytic domain"/>
    <property type="match status" value="1"/>
</dbReference>
<feature type="compositionally biased region" description="Low complexity" evidence="7">
    <location>
        <begin position="886"/>
        <end position="907"/>
    </location>
</feature>
<evidence type="ECO:0000256" key="3">
    <source>
        <dbReference type="ARBA" id="ARBA00022679"/>
    </source>
</evidence>
<dbReference type="PROSITE" id="PS50237">
    <property type="entry name" value="HECT"/>
    <property type="match status" value="1"/>
</dbReference>
<keyword evidence="4 5" id="KW-0833">Ubl conjugation pathway</keyword>
<feature type="compositionally biased region" description="Acidic residues" evidence="7">
    <location>
        <begin position="1765"/>
        <end position="1775"/>
    </location>
</feature>
<dbReference type="InterPro" id="IPR016024">
    <property type="entry name" value="ARM-type_fold"/>
</dbReference>
<name>A0A0X3P910_SCHSO</name>
<feature type="region of interest" description="Disordered" evidence="7">
    <location>
        <begin position="1228"/>
        <end position="1262"/>
    </location>
</feature>
<dbReference type="EMBL" id="GEEE01014886">
    <property type="protein sequence ID" value="JAP48339.1"/>
    <property type="molecule type" value="Transcribed_RNA"/>
</dbReference>
<feature type="region of interest" description="Disordered" evidence="7">
    <location>
        <begin position="1"/>
        <end position="48"/>
    </location>
</feature>
<evidence type="ECO:0000256" key="6">
    <source>
        <dbReference type="RuleBase" id="RU369009"/>
    </source>
</evidence>
<feature type="compositionally biased region" description="Polar residues" evidence="7">
    <location>
        <begin position="1228"/>
        <end position="1248"/>
    </location>
</feature>
<dbReference type="GO" id="GO:0006974">
    <property type="term" value="P:DNA damage response"/>
    <property type="evidence" value="ECO:0007669"/>
    <property type="project" value="TreeGrafter"/>
</dbReference>
<feature type="region of interest" description="Disordered" evidence="7">
    <location>
        <begin position="1884"/>
        <end position="1945"/>
    </location>
</feature>
<feature type="compositionally biased region" description="Basic residues" evidence="7">
    <location>
        <begin position="194"/>
        <end position="210"/>
    </location>
</feature>
<comment type="catalytic activity">
    <reaction evidence="1 6">
        <text>S-ubiquitinyl-[E2 ubiquitin-conjugating enzyme]-L-cysteine + [acceptor protein]-L-lysine = [E2 ubiquitin-conjugating enzyme]-L-cysteine + N(6)-ubiquitinyl-[acceptor protein]-L-lysine.</text>
        <dbReference type="EC" id="2.3.2.26"/>
    </reaction>
</comment>
<feature type="region of interest" description="Disordered" evidence="7">
    <location>
        <begin position="869"/>
        <end position="910"/>
    </location>
</feature>
<comment type="pathway">
    <text evidence="6">Protein modification; protein ubiquitination.</text>
</comment>
<evidence type="ECO:0000256" key="7">
    <source>
        <dbReference type="SAM" id="MobiDB-lite"/>
    </source>
</evidence>
<dbReference type="GO" id="GO:0043161">
    <property type="term" value="P:proteasome-mediated ubiquitin-dependent protein catabolic process"/>
    <property type="evidence" value="ECO:0007669"/>
    <property type="project" value="TreeGrafter"/>
</dbReference>
<feature type="region of interest" description="Disordered" evidence="7">
    <location>
        <begin position="1621"/>
        <end position="1646"/>
    </location>
</feature>
<dbReference type="GO" id="GO:0061630">
    <property type="term" value="F:ubiquitin protein ligase activity"/>
    <property type="evidence" value="ECO:0007669"/>
    <property type="project" value="UniProtKB-UniRule"/>
</dbReference>
<reference evidence="9" key="1">
    <citation type="submission" date="2016-01" db="EMBL/GenBank/DDBJ databases">
        <title>Reference transcriptome for the parasite Schistocephalus solidus: insights into the molecular evolution of parasitism.</title>
        <authorList>
            <person name="Hebert F.O."/>
            <person name="Grambauer S."/>
            <person name="Barber I."/>
            <person name="Landry C.R."/>
            <person name="Aubin-Horth N."/>
        </authorList>
    </citation>
    <scope>NUCLEOTIDE SEQUENCE</scope>
</reference>
<protein>
    <recommendedName>
        <fullName evidence="6">E3 ubiquitin-protein ligase</fullName>
        <ecNumber evidence="6">2.3.2.26</ecNumber>
    </recommendedName>
</protein>
<sequence length="2963" mass="318173">MAGKRASSRSLNASGCTKRRSSLSSKKRKVSNKDKKSSIPESSSHNYRERVRRIGLPAHSDVGSSRSCQRHSFLTTSHSHTNCSEELVTLVEPEDVVYLRTPRKHNSSISTSTLDFSSKRRRVGGSEVASPALPYHGQHQIYSSRQTSTAEHLVSTSTELILNTKPADRSTSASPSTRKSSLSPPTDSSANLQNRRKTGNCYTKRPRGRGYVRTEPSDFGDGGHPDFHLINSMSEFAIPGTPEFTDLTSSTATAKNTKSTCQAVDADIPQHVASDLVSTLFSHISASTASSSQRSHKIMTRAGGSSRAHKDENIGATAAPFSSEMILRGVSKQPTMGSVFSGDPPANGAASASSWFAFRPLCFTPVDGKASGSTPCPTQSSPLNSSLTFGAEGSVNGTDGTVVLANPNASRVRPQPCMLHSSPLPAFIGASGAGMSAGGSGNGGSSSILQFVQSNPAASKFPLLSHRSETSSTGYLRQPPLYFASAYVAAGQANGTAAGANTACFQSHASASTGGHEKRPQRLELFSSSSIPQNRHVQQQQSSNQHCATTSSSFIAGAAASTYSSGARGCVIGLGRSSGSGGAPSVFTAPSSNVNQRIMQLQQSFSDRSAQLILLQEINQALLMGSEDALAGIAVRSLVSCILDLLDAETNDGDESLIELKNLSCNVLSHLMDVLPKAADAVVLAIPLLLNTMSCSFVGDILERIINVLEQVSRRHGRQVLLYGGITAVLGYYDFVTVAQHRTILSMIANCFSDLRKEDFDMVLNCLPSLCERLQDSEPRCVERVCLCFARLIEAYRNDPEKLKSVVSFGLFENLKRLISASPPVVSNVKDIANMLATICSSCPDLAVKLLQLGIAETAYTLLTEREPPASSLDFPTASGRPSTRSQLPSDSLLSTSTPSKSSTSFSLEDRGQENVLTMMNLISELMPPLPAALAVPSVLSAHNHRHSELTSKACDNNNNVQCQKDTVHLDVRAKLFETECRRLEKLLQSGRVPASPKLDDTSADIGETDFGMVRAVHLLLPLLFEVYAELNGIAARLKCLEAIHRMVFYATPLLLSKTVCPRSVSGPIAGMLSSRECTIVVAGLLLASVFIDRLPLEFSPYFRKEGVLFHLSRISEVCAREPVTGASAEPYLHPVPIIPMESSAASSSAKSDKRRHYVGPISVDERAVQVHAGRFASARNATSQNQANNSVSDPPASLGPSLISSVDVRVQRSDAAIEMTQSDIVLSSSRQKTDSGGATVCPQTSLADSPGAVTQPGSSALSFSIPSSMDRMLKGRILNSPSSSVCPGRDSSLRDWILTHCQFLHSRILSVSAPTATTTNSNNPTTLAAKVGRHSPNQSKHSPYLCFSPLTPPTDLFPELESIRQQLLAPNDCLAWATGLRRLAAILTPSGGGGGRGAGMTEQSAQEIPSPFEMQHSGLLHGLMQYLTSSSDRKLRIYLLLMTFVGSRYTEILHLRDLCDNPKTLAALSKLSALCPSEPRVSPFSALVSCLLVYLHQQENFQVLAGPSLSPLMPNAESTLSPHYEEGISRMKSFFAGGGNQNCDFRSIDHEMSGGSASIGGHRNRRTVKSTSTTSASKSTGRPGSNQRYRHPIRRWSSFVPGFLKLDLVYCRSSSSNCLSSSAVDSSSNNKSHSSRSAVSESPESATEALVKGTIWETPPSSIPLHVNALATAQSLKQLLTQRIFLASLVSTCSSGARGSEVTADPSSSIPAAAITPWHPVPFLQKHGTPSRRPLYQQASGNSDQPIDVSDSDCDSHSSTVIGDAEEEEEEEEVTSSIGRLEPSSSFSHAKHHGQVRYVQKHEGSALRKRQITYSLRQSDSEHSHRPPTATVHQDHRAYPVASAEASASVNNRSLRQQNTAPASGQKPCDSGAFVCSNPASATAGDGAGGHSVPEKRHSSALEGKPAKTSAGLRPSSGILRRTGFDASSSSNGSTPDKCVSQASASRPKSMSLLAAFGMLQFASSSSAAASSSSSSPLTSAAASWRYRSLLPASKASASSSRVPTKDDHSSLKLHQATSHSSKCSGGGGKSQHQSQAQQQHSVAHHHHHYRGRGSGSSTHQHMFAPTDLDGRLTPVFYVNGYRIPSNMPLYQAVRRYSDVIQQKASALQTDAFYAMSEQRKEDEINTCMWKYSHTVHYRLEPTSTADSTLQCSPETRTSTSYCPLSCTAPSTAAFSSNRKFGTSKLSPTSLSAAINCLKRPRRIGDPNTGTSTSNTTSPAELVPSPDFPALLPHTGADPASAATLASSPAPISRESLLFSHFSSKLWPCCFSGSAAASLRSSASAMEDECLNTVLVLLRIFNAISELGNTLDDLLQPYPILPPDQFRSHKLSAKASRQLQDVFSVLAGNLPDWLIQLMSMCPFLFPFSIRQTFFYVHNFDRERTILHLQDSTANVGSDSDTSLLSPSTSSSPFGNLVAAPSFSGFSSHQLPLSVSPGSALQLLADVDTGGSSGGSASVISLLTSSLLGSTTAASPILLLGSSSSSEAAVDGDSASGVTLDSLLESAAASSSIVGSGGGGSQLQHHKVTVARDPKRLFRQAEATFNELKASRAVLEIAFDGEVGFGLGPTLEFYTLISHYLMSASLNLWHGNEVTSDGHIIPPPSGLYPRPLAKNARSSLVREVRSKFFFLGQLMARSLLDWRQLDLPFSLTFFKWFLYVCVPEDLNLAANPAGVTAADIAFVDPDFARHYQTLMRMNRRRQNLLEALSQHQPVTAGRTLRTDDVSHSQLHPSQSRVRKELQALDAEIDDLCLSFVLPGYQIELCKNGAQTAVTASNLSDYLVQCANWLLVEGVRRQMLAVIEGFDAVLPGVRTQTLARLFRPHECEGLFCGADNGPPGRQTASGWDVESLMKSCLCDHGYTLQSRTIQFLFEILSEFDERQRRLFVQFTTGSPRLPVGGFRSLKPPLKIVMKKEAEDRADNHLPSVMTCQNYLKLPNYSTKEIMREKLIYAINEGQNAFHLS</sequence>
<evidence type="ECO:0000256" key="5">
    <source>
        <dbReference type="PROSITE-ProRule" id="PRU00104"/>
    </source>
</evidence>
<gene>
    <name evidence="9" type="ORF">TR161727</name>
</gene>
<feature type="compositionally biased region" description="Polar residues" evidence="7">
    <location>
        <begin position="1927"/>
        <end position="1945"/>
    </location>
</feature>
<evidence type="ECO:0000313" key="9">
    <source>
        <dbReference type="EMBL" id="JAP48339.1"/>
    </source>
</evidence>
<feature type="compositionally biased region" description="Low complexity" evidence="7">
    <location>
        <begin position="1570"/>
        <end position="1581"/>
    </location>
</feature>
<evidence type="ECO:0000259" key="8">
    <source>
        <dbReference type="PROSITE" id="PS50237"/>
    </source>
</evidence>
<dbReference type="InterPro" id="IPR000569">
    <property type="entry name" value="HECT_dom"/>
</dbReference>
<feature type="compositionally biased region" description="Low complexity" evidence="7">
    <location>
        <begin position="2209"/>
        <end position="2219"/>
    </location>
</feature>
<dbReference type="InterPro" id="IPR045322">
    <property type="entry name" value="HECTD1/TRIP12-like"/>
</dbReference>
<feature type="compositionally biased region" description="Low complexity" evidence="7">
    <location>
        <begin position="107"/>
        <end position="116"/>
    </location>
</feature>
<dbReference type="Gene3D" id="1.25.10.10">
    <property type="entry name" value="Leucine-rich Repeat Variant"/>
    <property type="match status" value="1"/>
</dbReference>
<feature type="domain" description="HECT" evidence="8">
    <location>
        <begin position="2544"/>
        <end position="2963"/>
    </location>
</feature>
<comment type="similarity">
    <text evidence="2 6">Belongs to the UPL family. K-HECT subfamily.</text>
</comment>
<feature type="compositionally biased region" description="Low complexity" evidence="7">
    <location>
        <begin position="170"/>
        <end position="186"/>
    </location>
</feature>